<sequence length="335" mass="37154">MTIGSLNTAVLALLTIAVAPGVEGFGLFVKEVASYLNRDGYDLTDFYFLHAVTDFIFDGASIRRDNVIDTEGFEIRGRNPRDAIEKAAKAHPGVRGVLAVSTSASLLPPRNLSRDDLRANLKATLESSGLDGIHIVPDWHFISDDDPGLRELSKIFEGLQVKALDGTMKTIKISIEFPCDPDYMVKIQTDRTWNGTFDNLVCMITWGNPPHTGQPGEKALTIHHAAEMGKAFVHLAGQQIKEKLVFSVQPVGLANRTTLWNSQKRLIEKGADPTKEDSFVDPSDRETYYFYSLESIKQQYNFFKDEPVAGFMLDRPHLDVPPTNSKSLLSALNAQ</sequence>
<feature type="chain" id="PRO_5029459223" evidence="1">
    <location>
        <begin position="25"/>
        <end position="335"/>
    </location>
</feature>
<name>A0A7J6MZ59_PERCH</name>
<evidence type="ECO:0000313" key="3">
    <source>
        <dbReference type="Proteomes" id="UP000591131"/>
    </source>
</evidence>
<gene>
    <name evidence="2" type="ORF">FOL47_004588</name>
</gene>
<dbReference type="AlphaFoldDB" id="A0A7J6MZ59"/>
<keyword evidence="1" id="KW-0732">Signal</keyword>
<protein>
    <submittedName>
        <fullName evidence="2">Uncharacterized protein</fullName>
    </submittedName>
</protein>
<comment type="caution">
    <text evidence="2">The sequence shown here is derived from an EMBL/GenBank/DDBJ whole genome shotgun (WGS) entry which is preliminary data.</text>
</comment>
<evidence type="ECO:0000256" key="1">
    <source>
        <dbReference type="SAM" id="SignalP"/>
    </source>
</evidence>
<reference evidence="2 3" key="1">
    <citation type="submission" date="2020-04" db="EMBL/GenBank/DDBJ databases">
        <title>Perkinsus chesapeaki whole genome sequence.</title>
        <authorList>
            <person name="Bogema D.R."/>
        </authorList>
    </citation>
    <scope>NUCLEOTIDE SEQUENCE [LARGE SCALE GENOMIC DNA]</scope>
    <source>
        <strain evidence="2">ATCC PRA-425</strain>
    </source>
</reference>
<feature type="signal peptide" evidence="1">
    <location>
        <begin position="1"/>
        <end position="24"/>
    </location>
</feature>
<evidence type="ECO:0000313" key="2">
    <source>
        <dbReference type="EMBL" id="KAF4676885.1"/>
    </source>
</evidence>
<keyword evidence="3" id="KW-1185">Reference proteome</keyword>
<dbReference type="EMBL" id="JAAPAO010000026">
    <property type="protein sequence ID" value="KAF4676885.1"/>
    <property type="molecule type" value="Genomic_DNA"/>
</dbReference>
<organism evidence="2 3">
    <name type="scientific">Perkinsus chesapeaki</name>
    <name type="common">Clam parasite</name>
    <name type="synonym">Perkinsus andrewsi</name>
    <dbReference type="NCBI Taxonomy" id="330153"/>
    <lineage>
        <taxon>Eukaryota</taxon>
        <taxon>Sar</taxon>
        <taxon>Alveolata</taxon>
        <taxon>Perkinsozoa</taxon>
        <taxon>Perkinsea</taxon>
        <taxon>Perkinsida</taxon>
        <taxon>Perkinsidae</taxon>
        <taxon>Perkinsus</taxon>
    </lineage>
</organism>
<proteinExistence type="predicted"/>
<accession>A0A7J6MZ59</accession>
<dbReference type="Proteomes" id="UP000591131">
    <property type="component" value="Unassembled WGS sequence"/>
</dbReference>